<dbReference type="GO" id="GO:0005576">
    <property type="term" value="C:extracellular region"/>
    <property type="evidence" value="ECO:0007669"/>
    <property type="project" value="UniProtKB-SubCell"/>
</dbReference>
<comment type="similarity">
    <text evidence="1 4">Belongs to the bacterial flagellin family.</text>
</comment>
<dbReference type="Pfam" id="PF07196">
    <property type="entry name" value="Flagellin_IN"/>
    <property type="match status" value="1"/>
</dbReference>
<dbReference type="InterPro" id="IPR001029">
    <property type="entry name" value="Flagellin_N"/>
</dbReference>
<evidence type="ECO:0000256" key="2">
    <source>
        <dbReference type="ARBA" id="ARBA00022525"/>
    </source>
</evidence>
<feature type="domain" description="Flagellin N-terminal" evidence="6">
    <location>
        <begin position="5"/>
        <end position="141"/>
    </location>
</feature>
<keyword evidence="9" id="KW-1185">Reference proteome</keyword>
<feature type="coiled-coil region" evidence="5">
    <location>
        <begin position="82"/>
        <end position="129"/>
    </location>
</feature>
<keyword evidence="2 4" id="KW-0964">Secreted</keyword>
<keyword evidence="3 4" id="KW-0975">Bacterial flagellum</keyword>
<dbReference type="SUPFAM" id="SSF64518">
    <property type="entry name" value="Phase 1 flagellin"/>
    <property type="match status" value="1"/>
</dbReference>
<dbReference type="Gene3D" id="2.30.220.10">
    <property type="entry name" value="f41 fragment of flagellin, C-terminal domain"/>
    <property type="match status" value="1"/>
</dbReference>
<evidence type="ECO:0000256" key="4">
    <source>
        <dbReference type="RuleBase" id="RU362073"/>
    </source>
</evidence>
<dbReference type="GO" id="GO:0005198">
    <property type="term" value="F:structural molecule activity"/>
    <property type="evidence" value="ECO:0007669"/>
    <property type="project" value="UniProtKB-UniRule"/>
</dbReference>
<evidence type="ECO:0000256" key="5">
    <source>
        <dbReference type="SAM" id="Coils"/>
    </source>
</evidence>
<keyword evidence="5" id="KW-0175">Coiled coil</keyword>
<dbReference type="EMBL" id="CP035467">
    <property type="protein sequence ID" value="QCW83866.1"/>
    <property type="molecule type" value="Genomic_DNA"/>
</dbReference>
<proteinExistence type="inferred from homology"/>
<name>A0A4P9UVW6_METBY</name>
<evidence type="ECO:0000256" key="3">
    <source>
        <dbReference type="ARBA" id="ARBA00023143"/>
    </source>
</evidence>
<evidence type="ECO:0000313" key="8">
    <source>
        <dbReference type="EMBL" id="QCW83866.1"/>
    </source>
</evidence>
<dbReference type="PANTHER" id="PTHR42792:SF2">
    <property type="entry name" value="FLAGELLIN"/>
    <property type="match status" value="1"/>
</dbReference>
<dbReference type="Gene3D" id="1.20.1330.10">
    <property type="entry name" value="f41 fragment of flagellin, N-terminal domain"/>
    <property type="match status" value="1"/>
</dbReference>
<sequence length="565" mass="58762">MAQIINTNISALTAQRNLNKSQSALQTNMQRLSSGLRINSAKDDAAGLAISNRFQSQINGLNQASRNANDGISLAQTGEGALEEVTNALQRMRTLAVQAANDTNSVSDRQALQLEVRQLVDEINRIGNTTEFNSKKLLSGEDSEFSFQIGAGPGQMLAVKMGDMRASALGQQPGAVQTVGHRIDLGAGGYVGIAKTADAVAEDTSFIAFGDFKIEVAGYNEVDIADARYGGHIALRSSGDITDTTGLNYGAGIAKDIADRINSIREGNYTGTDGKVVLEGVYAAAETRFSVLSAASGDINSDGQITAPFSNVGAGSITYDGLVVNGVDMGPAVFQKNDADGSLVNQINSKSNLTGVTASINKDGALEFYAEDGRDIVIETKSGEASNLLFAGGGAAVHDNAEANFAAGAGGAVSLRIAGNVTISAQQTITMTADKGFDKNLVAGDDFAIGEGMQDNVQATGTIQSADVTTVQGANTLMRSVDSALEQVDGLRAVLGAVQNRFEMTIRNLDNVAENLSAANSRIRDADFAAETTAMTRNQILQQAGTAILSQANAQAQNVLSLLQG</sequence>
<evidence type="ECO:0000313" key="9">
    <source>
        <dbReference type="Proteomes" id="UP000305881"/>
    </source>
</evidence>
<dbReference type="PANTHER" id="PTHR42792">
    <property type="entry name" value="FLAGELLIN"/>
    <property type="match status" value="1"/>
</dbReference>
<dbReference type="InterPro" id="IPR001492">
    <property type="entry name" value="Flagellin"/>
</dbReference>
<dbReference type="Gene3D" id="6.10.280.190">
    <property type="match status" value="1"/>
</dbReference>
<evidence type="ECO:0000256" key="1">
    <source>
        <dbReference type="ARBA" id="ARBA00005709"/>
    </source>
</evidence>
<dbReference type="Gene3D" id="6.10.10.10">
    <property type="entry name" value="Flagellar export chaperone, C-terminal domain"/>
    <property type="match status" value="1"/>
</dbReference>
<feature type="domain" description="Flagellin C-terminal" evidence="7">
    <location>
        <begin position="479"/>
        <end position="563"/>
    </location>
</feature>
<dbReference type="Pfam" id="PF00669">
    <property type="entry name" value="Flagellin_N"/>
    <property type="match status" value="1"/>
</dbReference>
<dbReference type="Proteomes" id="UP000305881">
    <property type="component" value="Chromosome"/>
</dbReference>
<organism evidence="8 9">
    <name type="scientific">Methylotuvimicrobium buryatense</name>
    <name type="common">Methylomicrobium buryatense</name>
    <dbReference type="NCBI Taxonomy" id="95641"/>
    <lineage>
        <taxon>Bacteria</taxon>
        <taxon>Pseudomonadati</taxon>
        <taxon>Pseudomonadota</taxon>
        <taxon>Gammaproteobacteria</taxon>
        <taxon>Methylococcales</taxon>
        <taxon>Methylococcaceae</taxon>
        <taxon>Methylotuvimicrobium</taxon>
    </lineage>
</organism>
<dbReference type="InterPro" id="IPR042187">
    <property type="entry name" value="Flagellin_C_sub2"/>
</dbReference>
<dbReference type="OrthoDB" id="9796789at2"/>
<dbReference type="Pfam" id="PF00700">
    <property type="entry name" value="Flagellin_C"/>
    <property type="match status" value="1"/>
</dbReference>
<keyword evidence="8" id="KW-0966">Cell projection</keyword>
<dbReference type="InterPro" id="IPR046358">
    <property type="entry name" value="Flagellin_C"/>
</dbReference>
<dbReference type="Gene3D" id="2.170.280.10">
    <property type="entry name" value="f41 fragment of flagellin, middle domain"/>
    <property type="match status" value="1"/>
</dbReference>
<dbReference type="STRING" id="675511.GCA_000341735_03916"/>
<dbReference type="GO" id="GO:0009288">
    <property type="term" value="C:bacterial-type flagellum"/>
    <property type="evidence" value="ECO:0007669"/>
    <property type="project" value="UniProtKB-SubCell"/>
</dbReference>
<evidence type="ECO:0000259" key="6">
    <source>
        <dbReference type="Pfam" id="PF00669"/>
    </source>
</evidence>
<comment type="function">
    <text evidence="4">Flagellin is the subunit protein which polymerizes to form the filaments of bacterial flagella.</text>
</comment>
<gene>
    <name evidence="8" type="ORF">EQU24_17680</name>
</gene>
<keyword evidence="8" id="KW-0969">Cilium</keyword>
<keyword evidence="8" id="KW-0282">Flagellum</keyword>
<dbReference type="AlphaFoldDB" id="A0A4P9UVW6"/>
<dbReference type="KEGG" id="mbur:EQU24_17680"/>
<dbReference type="PRINTS" id="PR00207">
    <property type="entry name" value="FLAGELLIN"/>
</dbReference>
<dbReference type="RefSeq" id="WP_017842297.1">
    <property type="nucleotide sequence ID" value="NZ_CP035467.1"/>
</dbReference>
<accession>A0A4P9UVW6</accession>
<dbReference type="InterPro" id="IPR010810">
    <property type="entry name" value="Flagellin_hook_IN_motif"/>
</dbReference>
<comment type="subcellular location">
    <subcellularLocation>
        <location evidence="4">Secreted</location>
    </subcellularLocation>
    <subcellularLocation>
        <location evidence="4">Bacterial flagellum</location>
    </subcellularLocation>
</comment>
<evidence type="ECO:0000259" key="7">
    <source>
        <dbReference type="Pfam" id="PF00700"/>
    </source>
</evidence>
<reference evidence="9" key="1">
    <citation type="journal article" date="2019" name="J. Bacteriol.">
        <title>A Mutagenic Screen Identifies a TonB-Dependent Receptor Required for the Lanthanide Metal Switch in the Type I Methanotroph 'Methylotuvimicrobium buryatense' 5GB1C.</title>
        <authorList>
            <person name="Groom J.D."/>
            <person name="Ford S.M."/>
            <person name="Pesesky M.W."/>
            <person name="Lidstrom M.E."/>
        </authorList>
    </citation>
    <scope>NUCLEOTIDE SEQUENCE [LARGE SCALE GENOMIC DNA]</scope>
    <source>
        <strain evidence="9">5GB1C</strain>
    </source>
</reference>
<protein>
    <recommendedName>
        <fullName evidence="4">Flagellin</fullName>
    </recommendedName>
</protein>